<dbReference type="Pfam" id="PF07980">
    <property type="entry name" value="SusD_RagB"/>
    <property type="match status" value="1"/>
</dbReference>
<comment type="caution">
    <text evidence="8">The sequence shown here is derived from an EMBL/GenBank/DDBJ whole genome shotgun (WGS) entry which is preliminary data.</text>
</comment>
<comment type="similarity">
    <text evidence="2">Belongs to the SusD family.</text>
</comment>
<feature type="domain" description="RagB/SusD" evidence="7">
    <location>
        <begin position="291"/>
        <end position="592"/>
    </location>
</feature>
<comment type="subcellular location">
    <subcellularLocation>
        <location evidence="1">Cell outer membrane</location>
    </subcellularLocation>
</comment>
<feature type="signal peptide" evidence="6">
    <location>
        <begin position="1"/>
        <end position="19"/>
    </location>
</feature>
<reference evidence="8 9" key="1">
    <citation type="submission" date="2021-01" db="EMBL/GenBank/DDBJ databases">
        <title>C459-1 draft genome sequence.</title>
        <authorList>
            <person name="Zhang X.-F."/>
        </authorList>
    </citation>
    <scope>NUCLEOTIDE SEQUENCE [LARGE SCALE GENOMIC DNA]</scope>
    <source>
        <strain evidence="9">C459-1</strain>
    </source>
</reference>
<dbReference type="RefSeq" id="WP_202104010.1">
    <property type="nucleotide sequence ID" value="NZ_JAERTY010000009.1"/>
</dbReference>
<protein>
    <submittedName>
        <fullName evidence="8">RagB/SusD family nutrient uptake outer membrane protein</fullName>
    </submittedName>
</protein>
<dbReference type="SUPFAM" id="SSF48452">
    <property type="entry name" value="TPR-like"/>
    <property type="match status" value="1"/>
</dbReference>
<dbReference type="InterPro" id="IPR012944">
    <property type="entry name" value="SusD_RagB_dom"/>
</dbReference>
<evidence type="ECO:0000256" key="4">
    <source>
        <dbReference type="ARBA" id="ARBA00023136"/>
    </source>
</evidence>
<accession>A0ABS1R6X1</accession>
<keyword evidence="3 6" id="KW-0732">Signal</keyword>
<dbReference type="Proteomes" id="UP000625283">
    <property type="component" value="Unassembled WGS sequence"/>
</dbReference>
<evidence type="ECO:0000256" key="6">
    <source>
        <dbReference type="SAM" id="SignalP"/>
    </source>
</evidence>
<keyword evidence="4" id="KW-0472">Membrane</keyword>
<dbReference type="EMBL" id="JAERTY010000009">
    <property type="protein sequence ID" value="MBL1410309.1"/>
    <property type="molecule type" value="Genomic_DNA"/>
</dbReference>
<name>A0ABS1R6X1_9SPHI</name>
<evidence type="ECO:0000313" key="8">
    <source>
        <dbReference type="EMBL" id="MBL1410309.1"/>
    </source>
</evidence>
<evidence type="ECO:0000259" key="7">
    <source>
        <dbReference type="Pfam" id="PF07980"/>
    </source>
</evidence>
<gene>
    <name evidence="8" type="ORF">JKG61_16255</name>
</gene>
<evidence type="ECO:0000256" key="5">
    <source>
        <dbReference type="ARBA" id="ARBA00023237"/>
    </source>
</evidence>
<evidence type="ECO:0000256" key="1">
    <source>
        <dbReference type="ARBA" id="ARBA00004442"/>
    </source>
</evidence>
<organism evidence="8 9">
    <name type="scientific">Sphingobacterium faecale</name>
    <dbReference type="NCBI Taxonomy" id="2803775"/>
    <lineage>
        <taxon>Bacteria</taxon>
        <taxon>Pseudomonadati</taxon>
        <taxon>Bacteroidota</taxon>
        <taxon>Sphingobacteriia</taxon>
        <taxon>Sphingobacteriales</taxon>
        <taxon>Sphingobacteriaceae</taxon>
        <taxon>Sphingobacterium</taxon>
    </lineage>
</organism>
<keyword evidence="5" id="KW-0998">Cell outer membrane</keyword>
<proteinExistence type="inferred from homology"/>
<evidence type="ECO:0000313" key="9">
    <source>
        <dbReference type="Proteomes" id="UP000625283"/>
    </source>
</evidence>
<evidence type="ECO:0000256" key="2">
    <source>
        <dbReference type="ARBA" id="ARBA00006275"/>
    </source>
</evidence>
<feature type="chain" id="PRO_5047367712" evidence="6">
    <location>
        <begin position="20"/>
        <end position="594"/>
    </location>
</feature>
<dbReference type="InterPro" id="IPR011990">
    <property type="entry name" value="TPR-like_helical_dom_sf"/>
</dbReference>
<keyword evidence="9" id="KW-1185">Reference proteome</keyword>
<dbReference type="PROSITE" id="PS51257">
    <property type="entry name" value="PROKAR_LIPOPROTEIN"/>
    <property type="match status" value="1"/>
</dbReference>
<evidence type="ECO:0000256" key="3">
    <source>
        <dbReference type="ARBA" id="ARBA00022729"/>
    </source>
</evidence>
<sequence length="594" mass="66593">MKFKIIIVGLGIVLGGMMASCNDDFLDRPSEDQVEAPYFFNTAKDLEVATNDFYRAFSRNSDEKEWTDSYTDDAGSDNLMPLNPSAKVRGSRVVPVARGSGGWNWDDLRKINYFLVNYHKVKDEAAKAKYGGIARFFRAFFYYDKVKTFGDVPWYSGVLDAKDPELYKGRDSRTLVMDSVMADLDFAIANIPAEKQVNLITRYTAMLLKARVALFEGTFRKYHGLDDADKYLTLAAAAAQDLISSNAYTLYTEGGVENAYRNLFARNNQDNIETILAINFELGLKVHSLGSSFTSATQGSYGIPKDLVNSYLMRDGSRFTDKANYRTMGFLEEMQNRDPRLTQTTAGPDFRVIGESKNEPVNLSITTTGYRLIKALPDRSQWATSGAYFDIILFRYAEALLVFAEAKAELGTLTQGDLNISINKLRTRSGMPNLDMAQANANPDPYLLAMYPNVKGMQGVILEIRRERRAELFNEGFRWDDLMRWKEGLKVNQPIVGVYFPGVGAYDFTGDGQADVFVHTGSTAGAPSSVTSMVNIKQRTLWDPLTGQQGASAGNIDPFPNRGGFREDRDYFAPIPSEELLLNRSLEQNDKWDE</sequence>
<dbReference type="Gene3D" id="1.25.40.390">
    <property type="match status" value="1"/>
</dbReference>